<feature type="domain" description="LTD" evidence="1">
    <location>
        <begin position="18"/>
        <end position="141"/>
    </location>
</feature>
<dbReference type="Gene3D" id="2.60.40.4070">
    <property type="match status" value="1"/>
</dbReference>
<sequence>MRIYNSINYLKSIAFLLFFISLQKAGFAQANYRVLITEIFADPTPSHGLPEKEYIELYNNSNSLIDLKSYVLYYNTSEVSFPNVEIEAGEYLIVCRENNVSFLEPYGKVLGLSKFSLLNGGTKLRLENPSGQLVHEVVYSDDWYATGRDQGYSLEMIDLSAPCRDAENWTSSASEQGGTPGMANASAESLIDLEGPVFISYNDLGDNSYEFIFSEKLNEDVETLDVGAQELDIQEVLFSTVNNNTINIKLGSALAERGLFDITFNGIADCSGNLSPAIIVSIGNIPSPEVGSLFLSEILFNPKSGGEDFVEIYNNSDKNFNLKGLGLTKGDDEIIVLSTANLIIEAKSFLCFTKDKEILVEFYPKAALYNIIEVNKLPSYNNDEGVVVLVSAEGLELDRFEYNEDLHHPSLDDVDGISLERRSFESGFNDWESVSSSENYATPGYKKWNNLENSVFQIIVLPEVFSPNDDGFDDEVLINFQIHETGILDASIYDINGKHVTALLKGQYTTNDVELAWDGYNVSNEPMPVGYYIVYAELRTATKIYRKKHKMVLGLR</sequence>
<keyword evidence="3" id="KW-1185">Reference proteome</keyword>
<protein>
    <recommendedName>
        <fullName evidence="1">LTD domain-containing protein</fullName>
    </recommendedName>
</protein>
<evidence type="ECO:0000259" key="1">
    <source>
        <dbReference type="PROSITE" id="PS51841"/>
    </source>
</evidence>
<proteinExistence type="predicted"/>
<dbReference type="RefSeq" id="WP_111371241.1">
    <property type="nucleotide sequence ID" value="NZ_CP029480.1"/>
</dbReference>
<dbReference type="SUPFAM" id="SSF74853">
    <property type="entry name" value="Lamin A/C globular tail domain"/>
    <property type="match status" value="2"/>
</dbReference>
<organism evidence="2 3">
    <name type="scientific">Arcticibacterium luteifluviistationis</name>
    <dbReference type="NCBI Taxonomy" id="1784714"/>
    <lineage>
        <taxon>Bacteria</taxon>
        <taxon>Pseudomonadati</taxon>
        <taxon>Bacteroidota</taxon>
        <taxon>Cytophagia</taxon>
        <taxon>Cytophagales</taxon>
        <taxon>Leadbetterellaceae</taxon>
        <taxon>Arcticibacterium</taxon>
    </lineage>
</organism>
<evidence type="ECO:0000313" key="2">
    <source>
        <dbReference type="EMBL" id="AWV98139.1"/>
    </source>
</evidence>
<dbReference type="AlphaFoldDB" id="A0A2Z4GA64"/>
<dbReference type="InterPro" id="IPR036415">
    <property type="entry name" value="Lamin_tail_dom_sf"/>
</dbReference>
<dbReference type="PROSITE" id="PS51841">
    <property type="entry name" value="LTD"/>
    <property type="match status" value="1"/>
</dbReference>
<gene>
    <name evidence="2" type="ORF">DJ013_08120</name>
</gene>
<dbReference type="OrthoDB" id="9758406at2"/>
<dbReference type="EMBL" id="CP029480">
    <property type="protein sequence ID" value="AWV98139.1"/>
    <property type="molecule type" value="Genomic_DNA"/>
</dbReference>
<reference evidence="2 3" key="1">
    <citation type="submission" date="2018-05" db="EMBL/GenBank/DDBJ databases">
        <title>Complete genome sequence of Arcticibacterium luteifluviistationis SM1504T, a cytophagaceae bacterium isolated from Arctic surface seawater.</title>
        <authorList>
            <person name="Li Y."/>
            <person name="Qin Q.-L."/>
        </authorList>
    </citation>
    <scope>NUCLEOTIDE SEQUENCE [LARGE SCALE GENOMIC DNA]</scope>
    <source>
        <strain evidence="2 3">SM1504</strain>
    </source>
</reference>
<evidence type="ECO:0000313" key="3">
    <source>
        <dbReference type="Proteomes" id="UP000249873"/>
    </source>
</evidence>
<dbReference type="KEGG" id="als:DJ013_08120"/>
<name>A0A2Z4GA64_9BACT</name>
<accession>A0A2Z4GA64</accession>
<dbReference type="Proteomes" id="UP000249873">
    <property type="component" value="Chromosome"/>
</dbReference>
<dbReference type="Pfam" id="PF00932">
    <property type="entry name" value="LTD"/>
    <property type="match status" value="2"/>
</dbReference>
<dbReference type="InterPro" id="IPR001322">
    <property type="entry name" value="Lamin_tail_dom"/>
</dbReference>